<name>A0AAV8X7X6_9CUCU</name>
<keyword evidence="2" id="KW-1185">Reference proteome</keyword>
<protein>
    <submittedName>
        <fullName evidence="1">Uncharacterized protein</fullName>
    </submittedName>
</protein>
<dbReference type="AlphaFoldDB" id="A0AAV8X7X6"/>
<accession>A0AAV8X7X6</accession>
<sequence>MQNRAAEKEVINIFNEVLSTRASSEIIKTLNDMPILTVKTTLKNSGTNENIPCIVNNSFISIKTQPDTHCIFELNIFREGSSKMNVYSKKFNKQKEEFWFLIFVERDFMTFRKFSFSRRTKRIDLPVQMPFQKDHSAIPKTYELPLNNMKFTHSVKLVSEHRNSETFAGNAGMQTA</sequence>
<organism evidence="1 2">
    <name type="scientific">Aromia moschata</name>
    <dbReference type="NCBI Taxonomy" id="1265417"/>
    <lineage>
        <taxon>Eukaryota</taxon>
        <taxon>Metazoa</taxon>
        <taxon>Ecdysozoa</taxon>
        <taxon>Arthropoda</taxon>
        <taxon>Hexapoda</taxon>
        <taxon>Insecta</taxon>
        <taxon>Pterygota</taxon>
        <taxon>Neoptera</taxon>
        <taxon>Endopterygota</taxon>
        <taxon>Coleoptera</taxon>
        <taxon>Polyphaga</taxon>
        <taxon>Cucujiformia</taxon>
        <taxon>Chrysomeloidea</taxon>
        <taxon>Cerambycidae</taxon>
        <taxon>Cerambycinae</taxon>
        <taxon>Callichromatini</taxon>
        <taxon>Aromia</taxon>
    </lineage>
</organism>
<proteinExistence type="predicted"/>
<dbReference type="Proteomes" id="UP001162162">
    <property type="component" value="Unassembled WGS sequence"/>
</dbReference>
<comment type="caution">
    <text evidence="1">The sequence shown here is derived from an EMBL/GenBank/DDBJ whole genome shotgun (WGS) entry which is preliminary data.</text>
</comment>
<gene>
    <name evidence="1" type="ORF">NQ318_017267</name>
</gene>
<evidence type="ECO:0000313" key="2">
    <source>
        <dbReference type="Proteomes" id="UP001162162"/>
    </source>
</evidence>
<evidence type="ECO:0000313" key="1">
    <source>
        <dbReference type="EMBL" id="KAJ8934568.1"/>
    </source>
</evidence>
<dbReference type="EMBL" id="JAPWTK010001022">
    <property type="protein sequence ID" value="KAJ8934568.1"/>
    <property type="molecule type" value="Genomic_DNA"/>
</dbReference>
<dbReference type="Gene3D" id="2.60.40.150">
    <property type="entry name" value="C2 domain"/>
    <property type="match status" value="1"/>
</dbReference>
<reference evidence="1" key="1">
    <citation type="journal article" date="2023" name="Insect Mol. Biol.">
        <title>Genome sequencing provides insights into the evolution of gene families encoding plant cell wall-degrading enzymes in longhorned beetles.</title>
        <authorList>
            <person name="Shin N.R."/>
            <person name="Okamura Y."/>
            <person name="Kirsch R."/>
            <person name="Pauchet Y."/>
        </authorList>
    </citation>
    <scope>NUCLEOTIDE SEQUENCE</scope>
    <source>
        <strain evidence="1">AMC_N1</strain>
    </source>
</reference>
<dbReference type="InterPro" id="IPR035892">
    <property type="entry name" value="C2_domain_sf"/>
</dbReference>